<sequence>MEAALAESLARTTDPAESPRARVARWTADYRPAPGRPDEFLGPDGQPRGAWPRLLDHLGGLTEPEILARFVAAERHIRDAGISFRIAGDQREHPWPLGCLPLVIEGTEWEELSAGIVQRAELMEAILADAYGDGRLVAEGLLPAAIVAGTPEFLHPLHRVMPPGGHYLKLYAADLGRGPDGRWQVLADRTQAPSGLGWALENRMVLARTFPDFIQDLNVERLPAFFQAFRDGLTLGAERVEPRICLLTSGPYSSTYVEQAALARYLGLMLVEGDDLVMQDGRLHVRTVSGLKRADALWRRIDADFLDPLELNPASRLGVPGILEALRNGSLVVTNMPGSGLVESAALAPYLDGIARRVLGEPLRLGHPRTWWCGDLEGLGHAQANLDSLTLRPAATPQRGAARDAILAGPALAAERERVVAALRDRPFDYVAQEAAPLSTMPGWERGPDGLSLVPRPFVVRVFATRTPLGWQVMPGGFCRFAEREDVDPIELRLGIRSADVWVLSEKPIAAPLIVTQAAPRVRRVGGHLPARAADGLFWLGRYLERAEAVIRLVLAHLRSVGDAVGTDISGALDTPAALALRGLLHEWAAIGAADLPTARLAQEALAGRERPGSAWAHIGSARRNAAALRARLSGEVWRVLADLGESLALNTERALAESQLTGRAERALSQLAALSGLTHENMSRAEGWHFVELGRRIERAINTCTFALAFANDEATPGCLGVMLSLCDSQISYGRRYLQGAALDPVRDLVLLDPYNPRSIAFQVDAITRHLADLPALAADGLPEPHGRLATRILAELRSGEAADFDAVRLAALESDLERLADGIAVRYFPTGPNALRPEKLMGLA</sequence>
<dbReference type="Pfam" id="PF04168">
    <property type="entry name" value="Alpha-E"/>
    <property type="match status" value="1"/>
</dbReference>
<protein>
    <submittedName>
        <fullName evidence="4">Uncharacterized conserved protein, circularly permuted ATPgrasp superfamily</fullName>
    </submittedName>
</protein>
<gene>
    <name evidence="4" type="ORF">SAMN05216360_10818</name>
</gene>
<dbReference type="InterPro" id="IPR051680">
    <property type="entry name" value="ATP-dep_Glu-Cys_Ligase-2"/>
</dbReference>
<evidence type="ECO:0000259" key="2">
    <source>
        <dbReference type="Pfam" id="PF04168"/>
    </source>
</evidence>
<dbReference type="Proteomes" id="UP000198704">
    <property type="component" value="Unassembled WGS sequence"/>
</dbReference>
<organism evidence="4 5">
    <name type="scientific">Methylobacterium phyllostachyos</name>
    <dbReference type="NCBI Taxonomy" id="582672"/>
    <lineage>
        <taxon>Bacteria</taxon>
        <taxon>Pseudomonadati</taxon>
        <taxon>Pseudomonadota</taxon>
        <taxon>Alphaproteobacteria</taxon>
        <taxon>Hyphomicrobiales</taxon>
        <taxon>Methylobacteriaceae</taxon>
        <taxon>Methylobacterium</taxon>
    </lineage>
</organism>
<dbReference type="EMBL" id="FNHS01000008">
    <property type="protein sequence ID" value="SDN39928.1"/>
    <property type="molecule type" value="Genomic_DNA"/>
</dbReference>
<dbReference type="SUPFAM" id="SSF56059">
    <property type="entry name" value="Glutathione synthetase ATP-binding domain-like"/>
    <property type="match status" value="1"/>
</dbReference>
<dbReference type="Pfam" id="PF14403">
    <property type="entry name" value="CP_ATPgrasp_2"/>
    <property type="match status" value="1"/>
</dbReference>
<feature type="domain" description="DUF403" evidence="2">
    <location>
        <begin position="529"/>
        <end position="830"/>
    </location>
</feature>
<accession>A0A1H0B2N8</accession>
<feature type="domain" description="Circularly permuted ATP-grasp type 2" evidence="3">
    <location>
        <begin position="101"/>
        <end position="482"/>
    </location>
</feature>
<name>A0A1H0B2N8_9HYPH</name>
<evidence type="ECO:0000259" key="3">
    <source>
        <dbReference type="Pfam" id="PF14403"/>
    </source>
</evidence>
<feature type="region of interest" description="Disordered" evidence="1">
    <location>
        <begin position="1"/>
        <end position="25"/>
    </location>
</feature>
<dbReference type="Gene3D" id="3.40.50.11290">
    <property type="match status" value="1"/>
</dbReference>
<evidence type="ECO:0000256" key="1">
    <source>
        <dbReference type="SAM" id="MobiDB-lite"/>
    </source>
</evidence>
<dbReference type="OrthoDB" id="9804079at2"/>
<dbReference type="RefSeq" id="WP_091716531.1">
    <property type="nucleotide sequence ID" value="NZ_FNHS01000008.1"/>
</dbReference>
<dbReference type="AlphaFoldDB" id="A0A1H0B2N8"/>
<dbReference type="PANTHER" id="PTHR34595:SF2">
    <property type="entry name" value="BLR2978 PROTEIN"/>
    <property type="match status" value="1"/>
</dbReference>
<reference evidence="5" key="1">
    <citation type="submission" date="2016-10" db="EMBL/GenBank/DDBJ databases">
        <authorList>
            <person name="Varghese N."/>
            <person name="Submissions S."/>
        </authorList>
    </citation>
    <scope>NUCLEOTIDE SEQUENCE [LARGE SCALE GENOMIC DNA]</scope>
    <source>
        <strain evidence="5">BL47</strain>
    </source>
</reference>
<dbReference type="PANTHER" id="PTHR34595">
    <property type="entry name" value="BLR5612 PROTEIN"/>
    <property type="match status" value="1"/>
</dbReference>
<evidence type="ECO:0000313" key="4">
    <source>
        <dbReference type="EMBL" id="SDN39928.1"/>
    </source>
</evidence>
<dbReference type="STRING" id="582672.SAMN05216360_10818"/>
<dbReference type="InterPro" id="IPR007296">
    <property type="entry name" value="DUF403"/>
</dbReference>
<evidence type="ECO:0000313" key="5">
    <source>
        <dbReference type="Proteomes" id="UP000198704"/>
    </source>
</evidence>
<keyword evidence="5" id="KW-1185">Reference proteome</keyword>
<dbReference type="InterPro" id="IPR025841">
    <property type="entry name" value="CP_ATPgrasp_2"/>
</dbReference>
<proteinExistence type="predicted"/>